<evidence type="ECO:0000313" key="2">
    <source>
        <dbReference type="EMBL" id="TFU03077.1"/>
    </source>
</evidence>
<keyword evidence="1" id="KW-0812">Transmembrane</keyword>
<dbReference type="RefSeq" id="WP_135245669.1">
    <property type="nucleotide sequence ID" value="NZ_SIHO01000002.1"/>
</dbReference>
<feature type="transmembrane region" description="Helical" evidence="1">
    <location>
        <begin position="169"/>
        <end position="189"/>
    </location>
</feature>
<evidence type="ECO:0000313" key="3">
    <source>
        <dbReference type="Proteomes" id="UP000297737"/>
    </source>
</evidence>
<comment type="caution">
    <text evidence="2">The sequence shown here is derived from an EMBL/GenBank/DDBJ whole genome shotgun (WGS) entry which is preliminary data.</text>
</comment>
<name>A0A4Y9EM26_9SPHN</name>
<sequence length="193" mass="20788">MTKLSLFVQIPRLSDSPSVCTLMVQPASTSAPTPGAALTKVELNGDILQTVKQSSGYDGTVITFFLADLRYTFDTINPIQISQNAPTNCNPPAISTFPGGIPQPTNVSPTSFKLTLPSTATVGSNEYYYWLQVHGPGGTKWLHPKIRNDTIAIMPNRHPILHYFAEHPLIGLSAIAAAVLAAMAFGFFIGRKS</sequence>
<organism evidence="2 3">
    <name type="scientific">Glacieibacterium arshaanense</name>
    <dbReference type="NCBI Taxonomy" id="2511025"/>
    <lineage>
        <taxon>Bacteria</taxon>
        <taxon>Pseudomonadati</taxon>
        <taxon>Pseudomonadota</taxon>
        <taxon>Alphaproteobacteria</taxon>
        <taxon>Sphingomonadales</taxon>
        <taxon>Sphingosinicellaceae</taxon>
        <taxon>Glacieibacterium</taxon>
    </lineage>
</organism>
<keyword evidence="1" id="KW-0472">Membrane</keyword>
<evidence type="ECO:0000256" key="1">
    <source>
        <dbReference type="SAM" id="Phobius"/>
    </source>
</evidence>
<proteinExistence type="predicted"/>
<protein>
    <submittedName>
        <fullName evidence="2">Uncharacterized protein</fullName>
    </submittedName>
</protein>
<gene>
    <name evidence="2" type="ORF">EUV02_07720</name>
</gene>
<accession>A0A4Y9EM26</accession>
<dbReference type="EMBL" id="SIHO01000002">
    <property type="protein sequence ID" value="TFU03077.1"/>
    <property type="molecule type" value="Genomic_DNA"/>
</dbReference>
<dbReference type="Proteomes" id="UP000297737">
    <property type="component" value="Unassembled WGS sequence"/>
</dbReference>
<dbReference type="AlphaFoldDB" id="A0A4Y9EM26"/>
<keyword evidence="3" id="KW-1185">Reference proteome</keyword>
<keyword evidence="1" id="KW-1133">Transmembrane helix</keyword>
<reference evidence="2 3" key="1">
    <citation type="submission" date="2019-02" db="EMBL/GenBank/DDBJ databases">
        <title>Polymorphobacter sp. isolated from the lake at the Tibet of China.</title>
        <authorList>
            <person name="Li A."/>
        </authorList>
    </citation>
    <scope>NUCLEOTIDE SEQUENCE [LARGE SCALE GENOMIC DNA]</scope>
    <source>
        <strain evidence="2 3">DJ1R-1</strain>
    </source>
</reference>